<evidence type="ECO:0000313" key="4">
    <source>
        <dbReference type="Proteomes" id="UP000321533"/>
    </source>
</evidence>
<gene>
    <name evidence="3" type="ORF">FRZ67_05555</name>
</gene>
<evidence type="ECO:0000256" key="1">
    <source>
        <dbReference type="SAM" id="SignalP"/>
    </source>
</evidence>
<dbReference type="EMBL" id="CP042435">
    <property type="protein sequence ID" value="QEC66793.1"/>
    <property type="molecule type" value="Genomic_DNA"/>
</dbReference>
<accession>A0A5B8V7A6</accession>
<evidence type="ECO:0000313" key="3">
    <source>
        <dbReference type="EMBL" id="QEC66793.1"/>
    </source>
</evidence>
<dbReference type="NCBIfam" id="TIGR04183">
    <property type="entry name" value="Por_Secre_tail"/>
    <property type="match status" value="1"/>
</dbReference>
<dbReference type="KEGG" id="pgin:FRZ67_05555"/>
<reference evidence="3 4" key="1">
    <citation type="journal article" date="2016" name="Int. J. Syst. Evol. Microbiol.">
        <title>Panacibacter ginsenosidivorans gen. nov., sp. nov., with ginsenoside converting activity isolated from soil of a ginseng field.</title>
        <authorList>
            <person name="Siddiqi M.Z."/>
            <person name="Muhammad Shafi S."/>
            <person name="Choi K.D."/>
            <person name="Im W.T."/>
        </authorList>
    </citation>
    <scope>NUCLEOTIDE SEQUENCE [LARGE SCALE GENOMIC DNA]</scope>
    <source>
        <strain evidence="3 4">Gsoil1550</strain>
    </source>
</reference>
<keyword evidence="4" id="KW-1185">Reference proteome</keyword>
<sequence length="538" mass="59250">MKQSFLCIIILTCIISVKSFAQPEIKAQKEIGGNYSDWFSNMYLTKDKGIIVGGYSTSCISGDKTENIRGGYDYWIIKMDSTYKIQWDKTIGGSDQDYLSDLLQTSDYGYLVGGFSQSNISSEKTENSRGGDDYWVIRLDSSGTIQWDKTIGGNGTNDRLTSLQQTTGNGYILGGQSDSNISGEKTQDSRGGFDYWLVKLDSTGKIIWDKTIGGNNTDGLTSVQQTSDEGYILGGYSWSDISGEKTENSRGQDDYWVVKLDSLGNIQWDKTIGGSLADKLNALRQTSDGGYILGGYSTSGISGEKTENSRGKEDYWVVKLDSMGKIQWNKTIGGSDYDELTSLQETYDGGYILAGYSFSNISGEKTENSRGDEDYWVVKLDSQGNIQWDKTIGGNDPDEAYSVIEISGNNYIVGGYSQSRISGDKKTHSRGGRDYWGMKLVYNKTGRFETTELPKENKAKASKLNNGGFTVYPNPARDQIYIQANTKAIVSLIDQSGKTLLRKSINGSTIINIAGVSPGLYYLKNNTTGVVQKIIINR</sequence>
<dbReference type="PANTHER" id="PTHR42754">
    <property type="entry name" value="ENDOGLUCANASE"/>
    <property type="match status" value="1"/>
</dbReference>
<dbReference type="Pfam" id="PF18962">
    <property type="entry name" value="Por_Secre_tail"/>
    <property type="match status" value="1"/>
</dbReference>
<dbReference type="AlphaFoldDB" id="A0A5B8V7A6"/>
<dbReference type="InterPro" id="IPR026444">
    <property type="entry name" value="Secre_tail"/>
</dbReference>
<keyword evidence="1" id="KW-0732">Signal</keyword>
<organism evidence="3 4">
    <name type="scientific">Panacibacter ginsenosidivorans</name>
    <dbReference type="NCBI Taxonomy" id="1813871"/>
    <lineage>
        <taxon>Bacteria</taxon>
        <taxon>Pseudomonadati</taxon>
        <taxon>Bacteroidota</taxon>
        <taxon>Chitinophagia</taxon>
        <taxon>Chitinophagales</taxon>
        <taxon>Chitinophagaceae</taxon>
        <taxon>Panacibacter</taxon>
    </lineage>
</organism>
<feature type="signal peptide" evidence="1">
    <location>
        <begin position="1"/>
        <end position="21"/>
    </location>
</feature>
<feature type="domain" description="Secretion system C-terminal sorting" evidence="2">
    <location>
        <begin position="471"/>
        <end position="536"/>
    </location>
</feature>
<dbReference type="Proteomes" id="UP000321533">
    <property type="component" value="Chromosome"/>
</dbReference>
<feature type="chain" id="PRO_5022876458" evidence="1">
    <location>
        <begin position="22"/>
        <end position="538"/>
    </location>
</feature>
<protein>
    <submittedName>
        <fullName evidence="3">T9SS type A sorting domain-containing protein</fullName>
    </submittedName>
</protein>
<proteinExistence type="predicted"/>
<evidence type="ECO:0000259" key="2">
    <source>
        <dbReference type="Pfam" id="PF18962"/>
    </source>
</evidence>
<dbReference type="PANTHER" id="PTHR42754:SF1">
    <property type="entry name" value="LIPOPROTEIN"/>
    <property type="match status" value="1"/>
</dbReference>
<dbReference type="RefSeq" id="WP_147188593.1">
    <property type="nucleotide sequence ID" value="NZ_CP042435.1"/>
</dbReference>
<name>A0A5B8V7A6_9BACT</name>
<dbReference type="OrthoDB" id="9811934at2"/>